<dbReference type="SUPFAM" id="SSF56935">
    <property type="entry name" value="Porins"/>
    <property type="match status" value="1"/>
</dbReference>
<accession>A0A841K0Y9</accession>
<dbReference type="Gene3D" id="2.60.40.1120">
    <property type="entry name" value="Carboxypeptidase-like, regulatory domain"/>
    <property type="match status" value="1"/>
</dbReference>
<proteinExistence type="predicted"/>
<sequence length="1260" mass="134221">MGNLSFWRRATTASTPTAVSANQAADSFAKLSCGATVRVHSRFLAVLLLLSCLPFFSHRAEAQNTYAAIHGTVTDASGAVIANATVTVVNDSTGITTKASTDSKGYYALPQLLEGGPYTVTISATGFKSETANGITLNANDNRVQDAKLDIGSGTTTVEVSGTSIQVETSDTQLKQVVSAQQLEEIPLIGRDPAGLQKLQTGVVESSDRTGSFSTNGSQATQNSFLLDGVDINDGPLQNEGIAVNPDALGQEVIISSTLNPEFARNSGAIVNEITKSGTNSFHGNVFEFYRDTFMNATPYFSLNRPQFHQNLYGGTLGGPVIKNKLFFFLGYQGYRNVVAGTNTNQTFDAAQFAGQFSADPNYGALQTPNNTPTVGADGVQRNNSLSLNPLPFAVSNGTTTCPKGETWADCFNGTGSASGANINIAPANWNALASAITAKYVPQANVNGNLYTFNANNTGAEDQGVIRADITPTSRDTIWASSVFQSSPSTSAISFGGGSFPGFGSVQAEHFKIFSGAWTHTFSTSMLNELRLGYYRFNFAAVEPQNPILPSAAGFTGVTPQNTSSPGFPYISVGSYFNLGNSFEGPQPRLDTNLSYTDNFTKILGNHSLKFGGSYEQFRVDNPFDYLNNGSYSFNGAGVYSSGDPVIDYVLGVPDSYEQTSNGFINALAAESYVYAQDSWRATPDLTVNFGISWDVEHPNLNDQFGGLGINCWSNSNFASSVFPGAPPGLAFPGDPGCNRAGGPTPHYNRFGPRVGFAWSPSNGPSKLIGNPGSHDFSVRAGYGIYYNRDEEEQSLQNLEDPPFFFVSRGAGGQGGSPSFANPFQDVSGNAGASGPNQFPFAIPHAGATVDWADLYNFNELATFDPKNYTVPYTQNFNLNVQRALPSNVLLTVSYVGSVSRNLPSWYDGDNITSAGHAACLAGATLPGYGPTNTCNTTFANSIREYFPQFTADPAIVPGSGGGAVPTLPNGIPWYLSVARQTTKDASSYHSLQVSVLKGSTHGFSGTLSYTYSHALDNGSGYENTTGTQQSGTGKAQIYTPGFAYLNYGDSSFDARHKLAVSYIYEVPVFDAIRNNVIAREALAGWEIAGVTALQTGFPVGIAQGQNLSLWCDGFSYFGCGDTPNTSNFKPKSLAPRKTQSLAGGSGNFWFDPSPFSSEQVGTYGNVKRNSTIHGPGYNYTNLQLSKNFHISQDGRRYVQLRIEAANAFNHANFAPPNGTFASSTFGQVTSVLSSANSADPNQDPEPARIFQLVGKFFF</sequence>
<dbReference type="EMBL" id="JACHEK010000007">
    <property type="protein sequence ID" value="MBB6145619.1"/>
    <property type="molecule type" value="Genomic_DNA"/>
</dbReference>
<keyword evidence="3" id="KW-1185">Reference proteome</keyword>
<dbReference type="Pfam" id="PF25183">
    <property type="entry name" value="OMP_b-brl_4"/>
    <property type="match status" value="1"/>
</dbReference>
<dbReference type="SUPFAM" id="SSF49464">
    <property type="entry name" value="Carboxypeptidase regulatory domain-like"/>
    <property type="match status" value="1"/>
</dbReference>
<evidence type="ECO:0000259" key="1">
    <source>
        <dbReference type="Pfam" id="PF25183"/>
    </source>
</evidence>
<keyword evidence="2" id="KW-0675">Receptor</keyword>
<gene>
    <name evidence="2" type="ORF">HNQ77_003580</name>
</gene>
<protein>
    <submittedName>
        <fullName evidence="2">Outer membrane receptor protein involved in Fe transport</fullName>
    </submittedName>
</protein>
<dbReference type="AlphaFoldDB" id="A0A841K0Y9"/>
<dbReference type="RefSeq" id="WP_050060669.1">
    <property type="nucleotide sequence ID" value="NZ_JACHEK010000007.1"/>
</dbReference>
<dbReference type="OrthoDB" id="97893at2"/>
<reference evidence="2 3" key="1">
    <citation type="submission" date="2020-08" db="EMBL/GenBank/DDBJ databases">
        <title>Genomic Encyclopedia of Type Strains, Phase IV (KMG-IV): sequencing the most valuable type-strain genomes for metagenomic binning, comparative biology and taxonomic classification.</title>
        <authorList>
            <person name="Goeker M."/>
        </authorList>
    </citation>
    <scope>NUCLEOTIDE SEQUENCE [LARGE SCALE GENOMIC DNA]</scope>
    <source>
        <strain evidence="2 3">DSM 103733</strain>
    </source>
</reference>
<dbReference type="Proteomes" id="UP000538666">
    <property type="component" value="Unassembled WGS sequence"/>
</dbReference>
<feature type="domain" description="TonB-dependent transporter Oar-like beta-barrel" evidence="1">
    <location>
        <begin position="274"/>
        <end position="1236"/>
    </location>
</feature>
<comment type="caution">
    <text evidence="2">The sequence shown here is derived from an EMBL/GenBank/DDBJ whole genome shotgun (WGS) entry which is preliminary data.</text>
</comment>
<evidence type="ECO:0000313" key="2">
    <source>
        <dbReference type="EMBL" id="MBB6145619.1"/>
    </source>
</evidence>
<dbReference type="Pfam" id="PF13620">
    <property type="entry name" value="CarboxypepD_reg"/>
    <property type="match status" value="1"/>
</dbReference>
<name>A0A841K0Y9_9BACT</name>
<dbReference type="InterPro" id="IPR057601">
    <property type="entry name" value="Oar-like_b-barrel"/>
</dbReference>
<evidence type="ECO:0000313" key="3">
    <source>
        <dbReference type="Proteomes" id="UP000538666"/>
    </source>
</evidence>
<dbReference type="InterPro" id="IPR008969">
    <property type="entry name" value="CarboxyPept-like_regulatory"/>
</dbReference>
<organism evidence="2 3">
    <name type="scientific">Silvibacterium bohemicum</name>
    <dbReference type="NCBI Taxonomy" id="1577686"/>
    <lineage>
        <taxon>Bacteria</taxon>
        <taxon>Pseudomonadati</taxon>
        <taxon>Acidobacteriota</taxon>
        <taxon>Terriglobia</taxon>
        <taxon>Terriglobales</taxon>
        <taxon>Acidobacteriaceae</taxon>
        <taxon>Silvibacterium</taxon>
    </lineage>
</organism>